<keyword evidence="3" id="KW-1185">Reference proteome</keyword>
<dbReference type="Proteomes" id="UP000538147">
    <property type="component" value="Unassembled WGS sequence"/>
</dbReference>
<dbReference type="Pfam" id="PF05170">
    <property type="entry name" value="AsmA"/>
    <property type="match status" value="1"/>
</dbReference>
<dbReference type="GO" id="GO:0090313">
    <property type="term" value="P:regulation of protein targeting to membrane"/>
    <property type="evidence" value="ECO:0007669"/>
    <property type="project" value="TreeGrafter"/>
</dbReference>
<protein>
    <recommendedName>
        <fullName evidence="1">AsmA domain-containing protein</fullName>
    </recommendedName>
</protein>
<gene>
    <name evidence="2" type="ORF">FHS79_002853</name>
</gene>
<feature type="domain" description="AsmA" evidence="1">
    <location>
        <begin position="1"/>
        <end position="128"/>
    </location>
</feature>
<dbReference type="InterPro" id="IPR007844">
    <property type="entry name" value="AsmA"/>
</dbReference>
<evidence type="ECO:0000259" key="1">
    <source>
        <dbReference type="Pfam" id="PF05170"/>
    </source>
</evidence>
<evidence type="ECO:0000313" key="2">
    <source>
        <dbReference type="EMBL" id="MBB6228663.1"/>
    </source>
</evidence>
<dbReference type="PANTHER" id="PTHR30441">
    <property type="entry name" value="DUF748 DOMAIN-CONTAINING PROTEIN"/>
    <property type="match status" value="1"/>
</dbReference>
<organism evidence="2 3">
    <name type="scientific">Polymorphobacter multimanifer</name>
    <dbReference type="NCBI Taxonomy" id="1070431"/>
    <lineage>
        <taxon>Bacteria</taxon>
        <taxon>Pseudomonadati</taxon>
        <taxon>Pseudomonadota</taxon>
        <taxon>Alphaproteobacteria</taxon>
        <taxon>Sphingomonadales</taxon>
        <taxon>Sphingosinicellaceae</taxon>
        <taxon>Polymorphobacter</taxon>
    </lineage>
</organism>
<dbReference type="InterPro" id="IPR052894">
    <property type="entry name" value="AsmA-related"/>
</dbReference>
<comment type="caution">
    <text evidence="2">The sequence shown here is derived from an EMBL/GenBank/DDBJ whole genome shotgun (WGS) entry which is preliminary data.</text>
</comment>
<dbReference type="RefSeq" id="WP_184201415.1">
    <property type="nucleotide sequence ID" value="NZ_JACIIV010000022.1"/>
</dbReference>
<accession>A0A841LCE9</accession>
<sequence length="617" mass="66994">MTRRLAIRILAGFGGVALLLLVILAAFPWDRLRGPLERQLSEDFARPVRIGSMERVDSFSLSPRLLVRDVRVPQADWAGPGDLARIRELEIGFRLLPMLLGRLQATSVSIAGARLDFVRDAEGRESWSTGEGGDGTDLSFIERLEVSDSLIRYRDAKQDRAFTATLTATSERGIDLAGSGTIRGAPVRIVAHGDPLPMGGAVAPWPFHAEIEGEAIDMRLVGTMDRPLDVDHFSATMTGRGDDLKRLDAIIEAGLPGTQEVRMKADVRRDFPDWTIMGLVGSIGRSELAGEAVIRKRGERSIIEGRIEAAQLDFDDLASDEGLRRAAEKRERVGPRLIPDTAIDLKRLARTDIMLDFSVKRLLWPGPSPLQTMQGRFVLDRSRIVVKPLTIGLAEGRMNGEAVIDQRGPSGLAPEPMLTLAIDLDRASLFEFAPDAGVDGRLAARLRLAGPGGTVREAIGRSTGTVTIFARDGELPDRTASLLGQDIGRGITGSREKQAVLNCMILHMDVTDGDGRMRPMVIDTSRAVSRFSGRVGLADERLGLTMMGAPKQNSVLRLDAPVRISGTIKDPDVQLPEKARSAGNVLRMLGRAITGDQAPLATSIDCANEMASRGFDF</sequence>
<proteinExistence type="predicted"/>
<dbReference type="EMBL" id="JACIIV010000022">
    <property type="protein sequence ID" value="MBB6228663.1"/>
    <property type="molecule type" value="Genomic_DNA"/>
</dbReference>
<dbReference type="PANTHER" id="PTHR30441:SF8">
    <property type="entry name" value="DUF748 DOMAIN-CONTAINING PROTEIN"/>
    <property type="match status" value="1"/>
</dbReference>
<reference evidence="2 3" key="1">
    <citation type="submission" date="2020-08" db="EMBL/GenBank/DDBJ databases">
        <title>Genomic Encyclopedia of Type Strains, Phase IV (KMG-IV): sequencing the most valuable type-strain genomes for metagenomic binning, comparative biology and taxonomic classification.</title>
        <authorList>
            <person name="Goeker M."/>
        </authorList>
    </citation>
    <scope>NUCLEOTIDE SEQUENCE [LARGE SCALE GENOMIC DNA]</scope>
    <source>
        <strain evidence="2 3">DSM 102189</strain>
    </source>
</reference>
<dbReference type="AlphaFoldDB" id="A0A841LCE9"/>
<name>A0A841LCE9_9SPHN</name>
<dbReference type="GO" id="GO:0005886">
    <property type="term" value="C:plasma membrane"/>
    <property type="evidence" value="ECO:0007669"/>
    <property type="project" value="TreeGrafter"/>
</dbReference>
<evidence type="ECO:0000313" key="3">
    <source>
        <dbReference type="Proteomes" id="UP000538147"/>
    </source>
</evidence>